<keyword evidence="1" id="KW-1015">Disulfide bond</keyword>
<dbReference type="SUPFAM" id="SSF50494">
    <property type="entry name" value="Trypsin-like serine proteases"/>
    <property type="match status" value="1"/>
</dbReference>
<accession>A0A4W5LHH5</accession>
<dbReference type="PANTHER" id="PTHR24252:SF27">
    <property type="entry name" value="TRANSMEMBRANE PROTEASE SERINE 3-LIKE"/>
    <property type="match status" value="1"/>
</dbReference>
<organism evidence="4 5">
    <name type="scientific">Hucho hucho</name>
    <name type="common">huchen</name>
    <dbReference type="NCBI Taxonomy" id="62062"/>
    <lineage>
        <taxon>Eukaryota</taxon>
        <taxon>Metazoa</taxon>
        <taxon>Chordata</taxon>
        <taxon>Craniata</taxon>
        <taxon>Vertebrata</taxon>
        <taxon>Euteleostomi</taxon>
        <taxon>Actinopterygii</taxon>
        <taxon>Neopterygii</taxon>
        <taxon>Teleostei</taxon>
        <taxon>Protacanthopterygii</taxon>
        <taxon>Salmoniformes</taxon>
        <taxon>Salmonidae</taxon>
        <taxon>Salmoninae</taxon>
        <taxon>Hucho</taxon>
    </lineage>
</organism>
<dbReference type="Pfam" id="PF00089">
    <property type="entry name" value="Trypsin"/>
    <property type="match status" value="1"/>
</dbReference>
<evidence type="ECO:0000256" key="2">
    <source>
        <dbReference type="ARBA" id="ARBA00023180"/>
    </source>
</evidence>
<dbReference type="GeneTree" id="ENSGT00940000158589"/>
<dbReference type="InterPro" id="IPR001254">
    <property type="entry name" value="Trypsin_dom"/>
</dbReference>
<dbReference type="PROSITE" id="PS50240">
    <property type="entry name" value="TRYPSIN_DOM"/>
    <property type="match status" value="1"/>
</dbReference>
<reference evidence="4" key="3">
    <citation type="submission" date="2025-09" db="UniProtKB">
        <authorList>
            <consortium name="Ensembl"/>
        </authorList>
    </citation>
    <scope>IDENTIFICATION</scope>
</reference>
<dbReference type="GO" id="GO:0006508">
    <property type="term" value="P:proteolysis"/>
    <property type="evidence" value="ECO:0007669"/>
    <property type="project" value="InterPro"/>
</dbReference>
<dbReference type="Ensembl" id="ENSHHUT00000026234.1">
    <property type="protein sequence ID" value="ENSHHUP00000025242.1"/>
    <property type="gene ID" value="ENSHHUG00000015925.1"/>
</dbReference>
<evidence type="ECO:0000256" key="1">
    <source>
        <dbReference type="ARBA" id="ARBA00023157"/>
    </source>
</evidence>
<reference evidence="5" key="1">
    <citation type="submission" date="2018-06" db="EMBL/GenBank/DDBJ databases">
        <title>Genome assembly of Danube salmon.</title>
        <authorList>
            <person name="Macqueen D.J."/>
            <person name="Gundappa M.K."/>
        </authorList>
    </citation>
    <scope>NUCLEOTIDE SEQUENCE [LARGE SCALE GENOMIC DNA]</scope>
</reference>
<reference evidence="4" key="2">
    <citation type="submission" date="2025-08" db="UniProtKB">
        <authorList>
            <consortium name="Ensembl"/>
        </authorList>
    </citation>
    <scope>IDENTIFICATION</scope>
</reference>
<evidence type="ECO:0000313" key="5">
    <source>
        <dbReference type="Proteomes" id="UP000314982"/>
    </source>
</evidence>
<evidence type="ECO:0000259" key="3">
    <source>
        <dbReference type="PROSITE" id="PS50240"/>
    </source>
</evidence>
<keyword evidence="5" id="KW-1185">Reference proteome</keyword>
<proteinExistence type="predicted"/>
<dbReference type="Proteomes" id="UP000314982">
    <property type="component" value="Unassembled WGS sequence"/>
</dbReference>
<name>A0A4W5LHH5_9TELE</name>
<dbReference type="PROSITE" id="PS00134">
    <property type="entry name" value="TRYPSIN_HIS"/>
    <property type="match status" value="1"/>
</dbReference>
<dbReference type="GO" id="GO:0004252">
    <property type="term" value="F:serine-type endopeptidase activity"/>
    <property type="evidence" value="ECO:0007669"/>
    <property type="project" value="InterPro"/>
</dbReference>
<dbReference type="AlphaFoldDB" id="A0A4W5LHH5"/>
<dbReference type="InterPro" id="IPR018114">
    <property type="entry name" value="TRYPSIN_HIS"/>
</dbReference>
<dbReference type="PANTHER" id="PTHR24252">
    <property type="entry name" value="ACROSIN-RELATED"/>
    <property type="match status" value="1"/>
</dbReference>
<sequence length="72" mass="7833">MTVRTVRLTHIVHVSAECGSRPQFRSRIVGGNVSAPGQFPWQVSLHFQSEHLCGGSVVADSWILTAAHCVYG</sequence>
<dbReference type="InterPro" id="IPR009003">
    <property type="entry name" value="Peptidase_S1_PA"/>
</dbReference>
<evidence type="ECO:0000313" key="4">
    <source>
        <dbReference type="Ensembl" id="ENSHHUP00000025242.1"/>
    </source>
</evidence>
<keyword evidence="2" id="KW-0325">Glycoprotein</keyword>
<feature type="domain" description="Peptidase S1" evidence="3">
    <location>
        <begin position="28"/>
        <end position="72"/>
    </location>
</feature>
<dbReference type="Gene3D" id="2.40.10.10">
    <property type="entry name" value="Trypsin-like serine proteases"/>
    <property type="match status" value="1"/>
</dbReference>
<protein>
    <recommendedName>
        <fullName evidence="3">Peptidase S1 domain-containing protein</fullName>
    </recommendedName>
</protein>
<dbReference type="InterPro" id="IPR043504">
    <property type="entry name" value="Peptidase_S1_PA_chymotrypsin"/>
</dbReference>
<dbReference type="STRING" id="62062.ENSHHUP00000025242"/>